<accession>A0A625LDT9</accession>
<gene>
    <name evidence="1" type="ORF">AYK09_03305</name>
</gene>
<name>A0A625LDT9_SALET</name>
<reference evidence="1" key="1">
    <citation type="submission" date="2018-07" db="EMBL/GenBank/DDBJ databases">
        <authorList>
            <consortium name="PulseNet: The National Subtyping Network for Foodborne Disease Surveillance"/>
            <person name="Tarr C.L."/>
            <person name="Trees E."/>
            <person name="Katz L.S."/>
            <person name="Carleton-Romer H.A."/>
            <person name="Stroika S."/>
            <person name="Kucerova Z."/>
            <person name="Roache K.F."/>
            <person name="Sabol A.L."/>
            <person name="Besser J."/>
            <person name="Gerner-Smidt P."/>
        </authorList>
    </citation>
    <scope>NUCLEOTIDE SEQUENCE</scope>
    <source>
        <strain evidence="1">PNUSAS001532</strain>
    </source>
</reference>
<sequence length="85" mass="9617">MDNRELFDKLFTLELQVGFLIPKMIKVLDGLAGDHKASSYLIAEMENIISQLPNTEASHDERFTKAAKDALATVKRSLDKKPNRE</sequence>
<evidence type="ECO:0000313" key="1">
    <source>
        <dbReference type="EMBL" id="ECZ8883521.1"/>
    </source>
</evidence>
<dbReference type="AlphaFoldDB" id="A0A625LDT9"/>
<proteinExistence type="predicted"/>
<comment type="caution">
    <text evidence="1">The sequence shown here is derived from an EMBL/GenBank/DDBJ whole genome shotgun (WGS) entry which is preliminary data.</text>
</comment>
<organism evidence="1">
    <name type="scientific">Salmonella enterica subsp. enterica serovar Poona</name>
    <dbReference type="NCBI Taxonomy" id="436295"/>
    <lineage>
        <taxon>Bacteria</taxon>
        <taxon>Pseudomonadati</taxon>
        <taxon>Pseudomonadota</taxon>
        <taxon>Gammaproteobacteria</taxon>
        <taxon>Enterobacterales</taxon>
        <taxon>Enterobacteriaceae</taxon>
        <taxon>Salmonella</taxon>
    </lineage>
</organism>
<dbReference type="EMBL" id="AALIFK010000002">
    <property type="protein sequence ID" value="ECZ8883521.1"/>
    <property type="molecule type" value="Genomic_DNA"/>
</dbReference>
<protein>
    <submittedName>
        <fullName evidence="1">Uncharacterized protein</fullName>
    </submittedName>
</protein>